<organism evidence="1 2">
    <name type="scientific">Ophiobolus disseminans</name>
    <dbReference type="NCBI Taxonomy" id="1469910"/>
    <lineage>
        <taxon>Eukaryota</taxon>
        <taxon>Fungi</taxon>
        <taxon>Dikarya</taxon>
        <taxon>Ascomycota</taxon>
        <taxon>Pezizomycotina</taxon>
        <taxon>Dothideomycetes</taxon>
        <taxon>Pleosporomycetidae</taxon>
        <taxon>Pleosporales</taxon>
        <taxon>Pleosporineae</taxon>
        <taxon>Phaeosphaeriaceae</taxon>
        <taxon>Ophiobolus</taxon>
    </lineage>
</organism>
<proteinExistence type="predicted"/>
<evidence type="ECO:0000313" key="2">
    <source>
        <dbReference type="Proteomes" id="UP000799424"/>
    </source>
</evidence>
<protein>
    <submittedName>
        <fullName evidence="1">Uncharacterized protein</fullName>
    </submittedName>
</protein>
<dbReference type="Proteomes" id="UP000799424">
    <property type="component" value="Unassembled WGS sequence"/>
</dbReference>
<keyword evidence="2" id="KW-1185">Reference proteome</keyword>
<accession>A0A6A6ZG02</accession>
<gene>
    <name evidence="1" type="ORF">CC86DRAFT_132509</name>
</gene>
<evidence type="ECO:0000313" key="1">
    <source>
        <dbReference type="EMBL" id="KAF2819643.1"/>
    </source>
</evidence>
<name>A0A6A6ZG02_9PLEO</name>
<reference evidence="1" key="1">
    <citation type="journal article" date="2020" name="Stud. Mycol.">
        <title>101 Dothideomycetes genomes: a test case for predicting lifestyles and emergence of pathogens.</title>
        <authorList>
            <person name="Haridas S."/>
            <person name="Albert R."/>
            <person name="Binder M."/>
            <person name="Bloem J."/>
            <person name="Labutti K."/>
            <person name="Salamov A."/>
            <person name="Andreopoulos B."/>
            <person name="Baker S."/>
            <person name="Barry K."/>
            <person name="Bills G."/>
            <person name="Bluhm B."/>
            <person name="Cannon C."/>
            <person name="Castanera R."/>
            <person name="Culley D."/>
            <person name="Daum C."/>
            <person name="Ezra D."/>
            <person name="Gonzalez J."/>
            <person name="Henrissat B."/>
            <person name="Kuo A."/>
            <person name="Liang C."/>
            <person name="Lipzen A."/>
            <person name="Lutzoni F."/>
            <person name="Magnuson J."/>
            <person name="Mondo S."/>
            <person name="Nolan M."/>
            <person name="Ohm R."/>
            <person name="Pangilinan J."/>
            <person name="Park H.-J."/>
            <person name="Ramirez L."/>
            <person name="Alfaro M."/>
            <person name="Sun H."/>
            <person name="Tritt A."/>
            <person name="Yoshinaga Y."/>
            <person name="Zwiers L.-H."/>
            <person name="Turgeon B."/>
            <person name="Goodwin S."/>
            <person name="Spatafora J."/>
            <person name="Crous P."/>
            <person name="Grigoriev I."/>
        </authorList>
    </citation>
    <scope>NUCLEOTIDE SEQUENCE</scope>
    <source>
        <strain evidence="1">CBS 113818</strain>
    </source>
</reference>
<dbReference type="EMBL" id="MU006244">
    <property type="protein sequence ID" value="KAF2819643.1"/>
    <property type="molecule type" value="Genomic_DNA"/>
</dbReference>
<sequence length="202" mass="22722">MVSTAKEVDTLSTTHNQQVIYILASTRLRSRLLTALQSIVVVFKPQLLCLTRPRLAIDQSDPLIRAMVRWALCRANLFQTSNCYVKTTRLRGRMNRALRLTSTRLQCNYHVMMRHPLGRSVSGSGYVGTLPRHPLLANPVCGSLLKIEMLRLTTEAPTTGLQSVMDDVARSGTDLMFGVSLSVVQQDRIEDMCSRACNISWW</sequence>
<dbReference type="AlphaFoldDB" id="A0A6A6ZG02"/>